<protein>
    <submittedName>
        <fullName evidence="1">Uncharacterized protein</fullName>
    </submittedName>
</protein>
<keyword evidence="2" id="KW-1185">Reference proteome</keyword>
<accession>A0A7G7WXP6</accession>
<evidence type="ECO:0000313" key="2">
    <source>
        <dbReference type="Proteomes" id="UP000515832"/>
    </source>
</evidence>
<name>A0A7G7WXP6_9CAUD</name>
<organism evidence="1 2">
    <name type="scientific">Rhizobium phage P9VFCI</name>
    <dbReference type="NCBI Taxonomy" id="2763531"/>
    <lineage>
        <taxon>Viruses</taxon>
        <taxon>Duplodnaviria</taxon>
        <taxon>Heunggongvirae</taxon>
        <taxon>Uroviricota</taxon>
        <taxon>Caudoviricetes</taxon>
        <taxon>Pootjesviridae</taxon>
        <taxon>Innesvirus</taxon>
        <taxon>Innesvirus P9VFCI</taxon>
    </lineage>
</organism>
<dbReference type="EMBL" id="MT778839">
    <property type="protein sequence ID" value="QNH71990.1"/>
    <property type="molecule type" value="Genomic_DNA"/>
</dbReference>
<proteinExistence type="predicted"/>
<reference evidence="1 2" key="1">
    <citation type="submission" date="2020-07" db="EMBL/GenBank/DDBJ databases">
        <title>Complete genome sequence of Rhizobium leguminosarum bacteriophage vB_RlegM_P9VFCI.</title>
        <authorList>
            <person name="Gunathilake D."/>
            <person name="Bhat S."/>
            <person name="Yost C.K."/>
            <person name="Hynes M.F."/>
        </authorList>
    </citation>
    <scope>NUCLEOTIDE SEQUENCE [LARGE SCALE GENOMIC DNA]</scope>
</reference>
<gene>
    <name evidence="1" type="ORF">P9VFCI_161</name>
</gene>
<sequence>MTILAHSLNGLLRLRQLSGTKAVVEIRSHLHPGDWIYCAFRSLDLEEAHRIFHHQCEYHVSKDMYLQPIVQPGV</sequence>
<dbReference type="Proteomes" id="UP000515832">
    <property type="component" value="Segment"/>
</dbReference>
<evidence type="ECO:0000313" key="1">
    <source>
        <dbReference type="EMBL" id="QNH71990.1"/>
    </source>
</evidence>